<sequence>MDREGATFSLAISAKLREKVRKSSDKRKAVLLQNHFAEPVGEARSYFGGSLSVVYREYKGADKGRTRSLSASHRMLLEIKGFSPKVIELNITYGIKITAKCGC</sequence>
<proteinExistence type="predicted"/>
<comment type="caution">
    <text evidence="1">The sequence shown here is derived from an EMBL/GenBank/DDBJ whole genome shotgun (WGS) entry which is preliminary data.</text>
</comment>
<dbReference type="Proteomes" id="UP000824120">
    <property type="component" value="Chromosome 4"/>
</dbReference>
<name>A0A9J5ZEP7_SOLCO</name>
<accession>A0A9J5ZEP7</accession>
<keyword evidence="2" id="KW-1185">Reference proteome</keyword>
<dbReference type="EMBL" id="JACXVP010000004">
    <property type="protein sequence ID" value="KAG5610312.1"/>
    <property type="molecule type" value="Genomic_DNA"/>
</dbReference>
<evidence type="ECO:0000313" key="2">
    <source>
        <dbReference type="Proteomes" id="UP000824120"/>
    </source>
</evidence>
<dbReference type="AlphaFoldDB" id="A0A9J5ZEP7"/>
<gene>
    <name evidence="1" type="ORF">H5410_021593</name>
</gene>
<protein>
    <submittedName>
        <fullName evidence="1">Uncharacterized protein</fullName>
    </submittedName>
</protein>
<organism evidence="1 2">
    <name type="scientific">Solanum commersonii</name>
    <name type="common">Commerson's wild potato</name>
    <name type="synonym">Commerson's nightshade</name>
    <dbReference type="NCBI Taxonomy" id="4109"/>
    <lineage>
        <taxon>Eukaryota</taxon>
        <taxon>Viridiplantae</taxon>
        <taxon>Streptophyta</taxon>
        <taxon>Embryophyta</taxon>
        <taxon>Tracheophyta</taxon>
        <taxon>Spermatophyta</taxon>
        <taxon>Magnoliopsida</taxon>
        <taxon>eudicotyledons</taxon>
        <taxon>Gunneridae</taxon>
        <taxon>Pentapetalae</taxon>
        <taxon>asterids</taxon>
        <taxon>lamiids</taxon>
        <taxon>Solanales</taxon>
        <taxon>Solanaceae</taxon>
        <taxon>Solanoideae</taxon>
        <taxon>Solaneae</taxon>
        <taxon>Solanum</taxon>
    </lineage>
</organism>
<reference evidence="1 2" key="1">
    <citation type="submission" date="2020-09" db="EMBL/GenBank/DDBJ databases">
        <title>De no assembly of potato wild relative species, Solanum commersonii.</title>
        <authorList>
            <person name="Cho K."/>
        </authorList>
    </citation>
    <scope>NUCLEOTIDE SEQUENCE [LARGE SCALE GENOMIC DNA]</scope>
    <source>
        <strain evidence="1">LZ3.2</strain>
        <tissue evidence="1">Leaf</tissue>
    </source>
</reference>
<evidence type="ECO:0000313" key="1">
    <source>
        <dbReference type="EMBL" id="KAG5610312.1"/>
    </source>
</evidence>